<evidence type="ECO:0000313" key="1">
    <source>
        <dbReference type="EMBL" id="TNN89464.1"/>
    </source>
</evidence>
<name>A0A4Z2JI86_9TELE</name>
<dbReference type="Proteomes" id="UP000314294">
    <property type="component" value="Unassembled WGS sequence"/>
</dbReference>
<sequence>MLAAGSQGFVQYRVFFVFVPGPRPHTWLLPLVLVSRPSVDREEGGRGRGPTGVAACEWLTCETTSTDSQRSSSSLTSLSISSLWTSRLTSMTPSSSRPSTSLLLSTALSMVSNFTITASILDTMLPIECSILSTRLTSLGIRETQVVSHLLVFMLRQLLVAIVIVLGKDCLDLCVRVALSEERKQSKPSQDM</sequence>
<proteinExistence type="predicted"/>
<evidence type="ECO:0000313" key="2">
    <source>
        <dbReference type="Proteomes" id="UP000314294"/>
    </source>
</evidence>
<keyword evidence="2" id="KW-1185">Reference proteome</keyword>
<dbReference type="AlphaFoldDB" id="A0A4Z2JI86"/>
<protein>
    <submittedName>
        <fullName evidence="1">Uncharacterized protein</fullName>
    </submittedName>
</protein>
<comment type="caution">
    <text evidence="1">The sequence shown here is derived from an EMBL/GenBank/DDBJ whole genome shotgun (WGS) entry which is preliminary data.</text>
</comment>
<gene>
    <name evidence="1" type="ORF">EYF80_000067</name>
</gene>
<accession>A0A4Z2JI86</accession>
<dbReference type="EMBL" id="SRLO01000001">
    <property type="protein sequence ID" value="TNN89464.1"/>
    <property type="molecule type" value="Genomic_DNA"/>
</dbReference>
<organism evidence="1 2">
    <name type="scientific">Liparis tanakae</name>
    <name type="common">Tanaka's snailfish</name>
    <dbReference type="NCBI Taxonomy" id="230148"/>
    <lineage>
        <taxon>Eukaryota</taxon>
        <taxon>Metazoa</taxon>
        <taxon>Chordata</taxon>
        <taxon>Craniata</taxon>
        <taxon>Vertebrata</taxon>
        <taxon>Euteleostomi</taxon>
        <taxon>Actinopterygii</taxon>
        <taxon>Neopterygii</taxon>
        <taxon>Teleostei</taxon>
        <taxon>Neoteleostei</taxon>
        <taxon>Acanthomorphata</taxon>
        <taxon>Eupercaria</taxon>
        <taxon>Perciformes</taxon>
        <taxon>Cottioidei</taxon>
        <taxon>Cottales</taxon>
        <taxon>Liparidae</taxon>
        <taxon>Liparis</taxon>
    </lineage>
</organism>
<reference evidence="1 2" key="1">
    <citation type="submission" date="2019-03" db="EMBL/GenBank/DDBJ databases">
        <title>First draft genome of Liparis tanakae, snailfish: a comprehensive survey of snailfish specific genes.</title>
        <authorList>
            <person name="Kim W."/>
            <person name="Song I."/>
            <person name="Jeong J.-H."/>
            <person name="Kim D."/>
            <person name="Kim S."/>
            <person name="Ryu S."/>
            <person name="Song J.Y."/>
            <person name="Lee S.K."/>
        </authorList>
    </citation>
    <scope>NUCLEOTIDE SEQUENCE [LARGE SCALE GENOMIC DNA]</scope>
    <source>
        <tissue evidence="1">Muscle</tissue>
    </source>
</reference>